<evidence type="ECO:0000313" key="2">
    <source>
        <dbReference type="EMBL" id="KAH0781551.1"/>
    </source>
</evidence>
<evidence type="ECO:0000256" key="1">
    <source>
        <dbReference type="ARBA" id="ARBA00009941"/>
    </source>
</evidence>
<dbReference type="PANTHER" id="PTHR12000">
    <property type="entry name" value="HEMOGLOBINASE FAMILY MEMBER"/>
    <property type="match status" value="1"/>
</dbReference>
<sequence>MIFRNLKKEGSLNIQRTTFLDFELLDEEEIKMPELKHITHLQDTLRQNSFAFNLSCLDLGVGVDTDKNLEDDICHANQLLRKGGLKDENIIVFMYYDIAYSEESPRPGVIINSSAGEDVYEGVPKHDYTRDDVNVDNFLAVLLSNKTALTRCRQGGE</sequence>
<dbReference type="InterPro" id="IPR001096">
    <property type="entry name" value="Peptidase_C13"/>
</dbReference>
<reference evidence="2 3" key="1">
    <citation type="journal article" date="2021" name="bioRxiv">
        <title>Chromosome-scale and haplotype-resolved genome assembly of a tetraploid potato cultivar.</title>
        <authorList>
            <person name="Sun H."/>
            <person name="Jiao W.-B."/>
            <person name="Krause K."/>
            <person name="Campoy J.A."/>
            <person name="Goel M."/>
            <person name="Folz-Donahue K."/>
            <person name="Kukat C."/>
            <person name="Huettel B."/>
            <person name="Schneeberger K."/>
        </authorList>
    </citation>
    <scope>NUCLEOTIDE SEQUENCE [LARGE SCALE GENOMIC DNA]</scope>
    <source>
        <strain evidence="2">SolTubOtavaFocal</strain>
        <tissue evidence="2">Leaves</tissue>
    </source>
</reference>
<dbReference type="EMBL" id="JAIVGD010000001">
    <property type="protein sequence ID" value="KAH0781551.1"/>
    <property type="molecule type" value="Genomic_DNA"/>
</dbReference>
<protein>
    <submittedName>
        <fullName evidence="2">Uncharacterized protein</fullName>
    </submittedName>
</protein>
<dbReference type="Gene3D" id="3.40.50.1460">
    <property type="match status" value="1"/>
</dbReference>
<proteinExistence type="inferred from homology"/>
<keyword evidence="3" id="KW-1185">Reference proteome</keyword>
<name>A0ABQ7WLA8_SOLTU</name>
<gene>
    <name evidence="2" type="ORF">KY290_001149</name>
</gene>
<comment type="caution">
    <text evidence="2">The sequence shown here is derived from an EMBL/GenBank/DDBJ whole genome shotgun (WGS) entry which is preliminary data.</text>
</comment>
<dbReference type="Proteomes" id="UP000826656">
    <property type="component" value="Unassembled WGS sequence"/>
</dbReference>
<evidence type="ECO:0000313" key="3">
    <source>
        <dbReference type="Proteomes" id="UP000826656"/>
    </source>
</evidence>
<accession>A0ABQ7WLA8</accession>
<organism evidence="2 3">
    <name type="scientific">Solanum tuberosum</name>
    <name type="common">Potato</name>
    <dbReference type="NCBI Taxonomy" id="4113"/>
    <lineage>
        <taxon>Eukaryota</taxon>
        <taxon>Viridiplantae</taxon>
        <taxon>Streptophyta</taxon>
        <taxon>Embryophyta</taxon>
        <taxon>Tracheophyta</taxon>
        <taxon>Spermatophyta</taxon>
        <taxon>Magnoliopsida</taxon>
        <taxon>eudicotyledons</taxon>
        <taxon>Gunneridae</taxon>
        <taxon>Pentapetalae</taxon>
        <taxon>asterids</taxon>
        <taxon>lamiids</taxon>
        <taxon>Solanales</taxon>
        <taxon>Solanaceae</taxon>
        <taxon>Solanoideae</taxon>
        <taxon>Solaneae</taxon>
        <taxon>Solanum</taxon>
    </lineage>
</organism>
<dbReference type="PANTHER" id="PTHR12000:SF50">
    <property type="entry name" value="VACUOLAR-PROCESSING ENZYME GAMMA-ISOZYME"/>
    <property type="match status" value="1"/>
</dbReference>
<dbReference type="PRINTS" id="PR00776">
    <property type="entry name" value="HEMOGLOBNASE"/>
</dbReference>
<comment type="similarity">
    <text evidence="1">Belongs to the peptidase C13 family.</text>
</comment>
<dbReference type="Pfam" id="PF01650">
    <property type="entry name" value="Peptidase_C13"/>
    <property type="match status" value="1"/>
</dbReference>